<feature type="domain" description="Ion transport" evidence="7">
    <location>
        <begin position="92"/>
        <end position="145"/>
    </location>
</feature>
<evidence type="ECO:0000256" key="5">
    <source>
        <dbReference type="SAM" id="MobiDB-lite"/>
    </source>
</evidence>
<evidence type="ECO:0000256" key="6">
    <source>
        <dbReference type="SAM" id="Phobius"/>
    </source>
</evidence>
<accession>A0A8S2X8Z9</accession>
<dbReference type="Pfam" id="PF00520">
    <property type="entry name" value="Ion_trans"/>
    <property type="match status" value="1"/>
</dbReference>
<evidence type="ECO:0000313" key="8">
    <source>
        <dbReference type="EMBL" id="CAF1642584.1"/>
    </source>
</evidence>
<dbReference type="GO" id="GO:0070509">
    <property type="term" value="P:calcium ion import"/>
    <property type="evidence" value="ECO:0007669"/>
    <property type="project" value="TreeGrafter"/>
</dbReference>
<dbReference type="GO" id="GO:0005248">
    <property type="term" value="F:voltage-gated sodium channel activity"/>
    <property type="evidence" value="ECO:0007669"/>
    <property type="project" value="TreeGrafter"/>
</dbReference>
<evidence type="ECO:0000256" key="2">
    <source>
        <dbReference type="ARBA" id="ARBA00022692"/>
    </source>
</evidence>
<gene>
    <name evidence="8" type="ORF">OVA965_LOCUS44366</name>
    <name evidence="9" type="ORF">TMI583_LOCUS47123</name>
</gene>
<evidence type="ECO:0000313" key="9">
    <source>
        <dbReference type="EMBL" id="CAF4480379.1"/>
    </source>
</evidence>
<organism evidence="9 10">
    <name type="scientific">Didymodactylos carnosus</name>
    <dbReference type="NCBI Taxonomy" id="1234261"/>
    <lineage>
        <taxon>Eukaryota</taxon>
        <taxon>Metazoa</taxon>
        <taxon>Spiralia</taxon>
        <taxon>Gnathifera</taxon>
        <taxon>Rotifera</taxon>
        <taxon>Eurotatoria</taxon>
        <taxon>Bdelloidea</taxon>
        <taxon>Philodinida</taxon>
        <taxon>Philodinidae</taxon>
        <taxon>Didymodactylos</taxon>
    </lineage>
</organism>
<dbReference type="PANTHER" id="PTHR10037:SF230">
    <property type="entry name" value="CA[2+]-CHANNEL PROTEIN ALPHA[[1]] SUBUNIT T, ISOFORM F"/>
    <property type="match status" value="1"/>
</dbReference>
<proteinExistence type="predicted"/>
<keyword evidence="2 6" id="KW-0812">Transmembrane</keyword>
<feature type="non-terminal residue" evidence="9">
    <location>
        <position position="146"/>
    </location>
</feature>
<dbReference type="GO" id="GO:0001518">
    <property type="term" value="C:voltage-gated sodium channel complex"/>
    <property type="evidence" value="ECO:0007669"/>
    <property type="project" value="TreeGrafter"/>
</dbReference>
<dbReference type="Proteomes" id="UP000682733">
    <property type="component" value="Unassembled WGS sequence"/>
</dbReference>
<dbReference type="EMBL" id="CAJNOK010062962">
    <property type="protein sequence ID" value="CAF1642584.1"/>
    <property type="molecule type" value="Genomic_DNA"/>
</dbReference>
<dbReference type="InterPro" id="IPR005821">
    <property type="entry name" value="Ion_trans_dom"/>
</dbReference>
<reference evidence="9" key="1">
    <citation type="submission" date="2021-02" db="EMBL/GenBank/DDBJ databases">
        <authorList>
            <person name="Nowell W R."/>
        </authorList>
    </citation>
    <scope>NUCLEOTIDE SEQUENCE</scope>
</reference>
<dbReference type="Gene3D" id="1.20.120.350">
    <property type="entry name" value="Voltage-gated potassium channels. Chain C"/>
    <property type="match status" value="1"/>
</dbReference>
<comment type="subcellular location">
    <subcellularLocation>
        <location evidence="1">Membrane</location>
        <topology evidence="1">Multi-pass membrane protein</topology>
    </subcellularLocation>
</comment>
<dbReference type="InterPro" id="IPR027359">
    <property type="entry name" value="Volt_channel_dom_sf"/>
</dbReference>
<evidence type="ECO:0000259" key="7">
    <source>
        <dbReference type="Pfam" id="PF00520"/>
    </source>
</evidence>
<dbReference type="SUPFAM" id="SSF81324">
    <property type="entry name" value="Voltage-gated potassium channels"/>
    <property type="match status" value="1"/>
</dbReference>
<dbReference type="GO" id="GO:0043005">
    <property type="term" value="C:neuron projection"/>
    <property type="evidence" value="ECO:0007669"/>
    <property type="project" value="TreeGrafter"/>
</dbReference>
<feature type="transmembrane region" description="Helical" evidence="6">
    <location>
        <begin position="93"/>
        <end position="114"/>
    </location>
</feature>
<protein>
    <recommendedName>
        <fullName evidence="7">Ion transport domain-containing protein</fullName>
    </recommendedName>
</protein>
<dbReference type="AlphaFoldDB" id="A0A8S2X8Z9"/>
<feature type="non-terminal residue" evidence="9">
    <location>
        <position position="1"/>
    </location>
</feature>
<evidence type="ECO:0000313" key="10">
    <source>
        <dbReference type="Proteomes" id="UP000682733"/>
    </source>
</evidence>
<keyword evidence="4 6" id="KW-0472">Membrane</keyword>
<dbReference type="PANTHER" id="PTHR10037">
    <property type="entry name" value="VOLTAGE-GATED CATION CHANNEL CALCIUM AND SODIUM"/>
    <property type="match status" value="1"/>
</dbReference>
<evidence type="ECO:0000256" key="4">
    <source>
        <dbReference type="ARBA" id="ARBA00023136"/>
    </source>
</evidence>
<evidence type="ECO:0000256" key="1">
    <source>
        <dbReference type="ARBA" id="ARBA00004141"/>
    </source>
</evidence>
<dbReference type="GO" id="GO:0086010">
    <property type="term" value="P:membrane depolarization during action potential"/>
    <property type="evidence" value="ECO:0007669"/>
    <property type="project" value="TreeGrafter"/>
</dbReference>
<evidence type="ECO:0000256" key="3">
    <source>
        <dbReference type="ARBA" id="ARBA00022989"/>
    </source>
</evidence>
<feature type="region of interest" description="Disordered" evidence="5">
    <location>
        <begin position="1"/>
        <end position="61"/>
    </location>
</feature>
<name>A0A8S2X8Z9_9BILA</name>
<keyword evidence="3 6" id="KW-1133">Transmembrane helix</keyword>
<dbReference type="GO" id="GO:0008332">
    <property type="term" value="F:low voltage-gated calcium channel activity"/>
    <property type="evidence" value="ECO:0007669"/>
    <property type="project" value="TreeGrafter"/>
</dbReference>
<comment type="caution">
    <text evidence="9">The sequence shown here is derived from an EMBL/GenBank/DDBJ whole genome shotgun (WGS) entry which is preliminary data.</text>
</comment>
<feature type="transmembrane region" description="Helical" evidence="6">
    <location>
        <begin position="126"/>
        <end position="145"/>
    </location>
</feature>
<dbReference type="EMBL" id="CAJOBA010090051">
    <property type="protein sequence ID" value="CAF4480379.1"/>
    <property type="molecule type" value="Genomic_DNA"/>
</dbReference>
<dbReference type="Proteomes" id="UP000677228">
    <property type="component" value="Unassembled WGS sequence"/>
</dbReference>
<sequence length="146" mass="17017">QDDKRNSMQHLEIVNSDIELSDSQKKESGDDTNIEDTTNDDDEEEEEDLDEDNHRKKSSKRIKSKRRKAFENLICTHYKKFQKLIANFVASKYFRRIVLTAIVINTLSMGIEYHGQPPSLTNALEYSNIVFTILFVLEMVLKIFAE</sequence>
<dbReference type="InterPro" id="IPR043203">
    <property type="entry name" value="VGCC_Ca_Na"/>
</dbReference>
<feature type="compositionally biased region" description="Acidic residues" evidence="5">
    <location>
        <begin position="30"/>
        <end position="51"/>
    </location>
</feature>